<dbReference type="InterPro" id="IPR036412">
    <property type="entry name" value="HAD-like_sf"/>
</dbReference>
<sequence length="155" mass="18358">MRISFDLDDTLICHQGCVQREPNRVPFFLKPWINEPLRLGTRELMQKLKQYGCEVWIYTTSYRSPFYVRLWLFCYGIHVAKVINQATYHAYLRRNPSNSTLSKNPKIFGIDLHVDDSEGVRLEGEKYGFEVVVISPEDRNWTERVLKAIALRFER</sequence>
<reference evidence="1" key="2">
    <citation type="submission" date="2020-08" db="EMBL/GenBank/DDBJ databases">
        <authorList>
            <person name="Chen M."/>
            <person name="Teng W."/>
            <person name="Zhao L."/>
            <person name="Hu C."/>
            <person name="Zhou Y."/>
            <person name="Han B."/>
            <person name="Song L."/>
            <person name="Shu W."/>
        </authorList>
    </citation>
    <scope>NUCLEOTIDE SEQUENCE</scope>
    <source>
        <strain evidence="1">FACHB-1375</strain>
    </source>
</reference>
<keyword evidence="2" id="KW-1185">Reference proteome</keyword>
<evidence type="ECO:0000313" key="2">
    <source>
        <dbReference type="Proteomes" id="UP000641646"/>
    </source>
</evidence>
<accession>A0A926ZHS6</accession>
<dbReference type="RefSeq" id="WP_190463880.1">
    <property type="nucleotide sequence ID" value="NZ_JACJPW010000016.1"/>
</dbReference>
<dbReference type="SUPFAM" id="SSF56784">
    <property type="entry name" value="HAD-like"/>
    <property type="match status" value="1"/>
</dbReference>
<reference evidence="1" key="1">
    <citation type="journal article" date="2015" name="ISME J.">
        <title>Draft Genome Sequence of Streptomyces incarnatus NRRL8089, which Produces the Nucleoside Antibiotic Sinefungin.</title>
        <authorList>
            <person name="Oshima K."/>
            <person name="Hattori M."/>
            <person name="Shimizu H."/>
            <person name="Fukuda K."/>
            <person name="Nemoto M."/>
            <person name="Inagaki K."/>
            <person name="Tamura T."/>
        </authorList>
    </citation>
    <scope>NUCLEOTIDE SEQUENCE</scope>
    <source>
        <strain evidence="1">FACHB-1375</strain>
    </source>
</reference>
<proteinExistence type="predicted"/>
<protein>
    <submittedName>
        <fullName evidence="1">Uncharacterized protein</fullName>
    </submittedName>
</protein>
<gene>
    <name evidence="1" type="ORF">H6G03_08385</name>
</gene>
<evidence type="ECO:0000313" key="1">
    <source>
        <dbReference type="EMBL" id="MBD2181116.1"/>
    </source>
</evidence>
<comment type="caution">
    <text evidence="1">The sequence shown here is derived from an EMBL/GenBank/DDBJ whole genome shotgun (WGS) entry which is preliminary data.</text>
</comment>
<dbReference type="AlphaFoldDB" id="A0A926ZHS6"/>
<dbReference type="EMBL" id="JACJPW010000016">
    <property type="protein sequence ID" value="MBD2181116.1"/>
    <property type="molecule type" value="Genomic_DNA"/>
</dbReference>
<dbReference type="Proteomes" id="UP000641646">
    <property type="component" value="Unassembled WGS sequence"/>
</dbReference>
<organism evidence="1 2">
    <name type="scientific">Aerosakkonema funiforme FACHB-1375</name>
    <dbReference type="NCBI Taxonomy" id="2949571"/>
    <lineage>
        <taxon>Bacteria</taxon>
        <taxon>Bacillati</taxon>
        <taxon>Cyanobacteriota</taxon>
        <taxon>Cyanophyceae</taxon>
        <taxon>Oscillatoriophycideae</taxon>
        <taxon>Aerosakkonematales</taxon>
        <taxon>Aerosakkonemataceae</taxon>
        <taxon>Aerosakkonema</taxon>
    </lineage>
</organism>
<name>A0A926ZHS6_9CYAN</name>